<dbReference type="EC" id="2.7.13.3" evidence="2"/>
<keyword evidence="8" id="KW-0547">Nucleotide-binding</keyword>
<dbReference type="PRINTS" id="PR00344">
    <property type="entry name" value="BCTRLSENSOR"/>
</dbReference>
<dbReference type="Gene3D" id="3.30.565.10">
    <property type="entry name" value="Histidine kinase-like ATPase, C-terminal domain"/>
    <property type="match status" value="1"/>
</dbReference>
<dbReference type="EMBL" id="JAOVZW010000033">
    <property type="protein sequence ID" value="MCX8526390.1"/>
    <property type="molecule type" value="Genomic_DNA"/>
</dbReference>
<dbReference type="SMART" id="SM00387">
    <property type="entry name" value="HATPase_c"/>
    <property type="match status" value="1"/>
</dbReference>
<dbReference type="InterPro" id="IPR003594">
    <property type="entry name" value="HATPase_dom"/>
</dbReference>
<comment type="caution">
    <text evidence="8">The sequence shown here is derived from an EMBL/GenBank/DDBJ whole genome shotgun (WGS) entry which is preliminary data.</text>
</comment>
<evidence type="ECO:0000313" key="9">
    <source>
        <dbReference type="Proteomes" id="UP001073122"/>
    </source>
</evidence>
<evidence type="ECO:0000256" key="3">
    <source>
        <dbReference type="ARBA" id="ARBA00022553"/>
    </source>
</evidence>
<evidence type="ECO:0000256" key="6">
    <source>
        <dbReference type="ARBA" id="ARBA00023012"/>
    </source>
</evidence>
<dbReference type="InterPro" id="IPR050351">
    <property type="entry name" value="BphY/WalK/GraS-like"/>
</dbReference>
<accession>A0ABT3XXL8</accession>
<keyword evidence="9" id="KW-1185">Reference proteome</keyword>
<organism evidence="8 9">
    <name type="scientific">Chryseobacterium formosus</name>
    <dbReference type="NCBI Taxonomy" id="1537363"/>
    <lineage>
        <taxon>Bacteria</taxon>
        <taxon>Pseudomonadati</taxon>
        <taxon>Bacteroidota</taxon>
        <taxon>Flavobacteriia</taxon>
        <taxon>Flavobacteriales</taxon>
        <taxon>Weeksellaceae</taxon>
        <taxon>Chryseobacterium group</taxon>
        <taxon>Chryseobacterium</taxon>
    </lineage>
</organism>
<keyword evidence="8" id="KW-0067">ATP-binding</keyword>
<keyword evidence="5" id="KW-0418">Kinase</keyword>
<dbReference type="Pfam" id="PF02518">
    <property type="entry name" value="HATPase_c"/>
    <property type="match status" value="1"/>
</dbReference>
<evidence type="ECO:0000256" key="2">
    <source>
        <dbReference type="ARBA" id="ARBA00012438"/>
    </source>
</evidence>
<keyword evidence="3" id="KW-0597">Phosphoprotein</keyword>
<dbReference type="GO" id="GO:0005524">
    <property type="term" value="F:ATP binding"/>
    <property type="evidence" value="ECO:0007669"/>
    <property type="project" value="UniProtKB-KW"/>
</dbReference>
<dbReference type="InterPro" id="IPR036890">
    <property type="entry name" value="HATPase_C_sf"/>
</dbReference>
<dbReference type="PROSITE" id="PS50109">
    <property type="entry name" value="HIS_KIN"/>
    <property type="match status" value="1"/>
</dbReference>
<proteinExistence type="predicted"/>
<dbReference type="SUPFAM" id="SSF55874">
    <property type="entry name" value="ATPase domain of HSP90 chaperone/DNA topoisomerase II/histidine kinase"/>
    <property type="match status" value="1"/>
</dbReference>
<evidence type="ECO:0000256" key="4">
    <source>
        <dbReference type="ARBA" id="ARBA00022679"/>
    </source>
</evidence>
<dbReference type="InterPro" id="IPR004358">
    <property type="entry name" value="Sig_transdc_His_kin-like_C"/>
</dbReference>
<dbReference type="PANTHER" id="PTHR45453:SF1">
    <property type="entry name" value="PHOSPHATE REGULON SENSOR PROTEIN PHOR"/>
    <property type="match status" value="1"/>
</dbReference>
<dbReference type="InterPro" id="IPR005467">
    <property type="entry name" value="His_kinase_dom"/>
</dbReference>
<feature type="domain" description="Histidine kinase" evidence="7">
    <location>
        <begin position="1"/>
        <end position="103"/>
    </location>
</feature>
<dbReference type="PANTHER" id="PTHR45453">
    <property type="entry name" value="PHOSPHATE REGULON SENSOR PROTEIN PHOR"/>
    <property type="match status" value="1"/>
</dbReference>
<name>A0ABT3XXL8_9FLAO</name>
<dbReference type="Proteomes" id="UP001073122">
    <property type="component" value="Unassembled WGS sequence"/>
</dbReference>
<evidence type="ECO:0000256" key="5">
    <source>
        <dbReference type="ARBA" id="ARBA00022777"/>
    </source>
</evidence>
<evidence type="ECO:0000313" key="8">
    <source>
        <dbReference type="EMBL" id="MCX8526390.1"/>
    </source>
</evidence>
<evidence type="ECO:0000256" key="1">
    <source>
        <dbReference type="ARBA" id="ARBA00000085"/>
    </source>
</evidence>
<dbReference type="RefSeq" id="WP_267267633.1">
    <property type="nucleotide sequence ID" value="NZ_JAOVZW010000033.1"/>
</dbReference>
<sequence>MSQLVSNLLVNALIHGSSDAPILFQAETTDKYWDVSVTNKGLQIPKETLINIFHPFHRGGIENNHSGLGLGLYISSGIVKAHCGILSVTSDEHQTCFILRVRL</sequence>
<evidence type="ECO:0000259" key="7">
    <source>
        <dbReference type="PROSITE" id="PS50109"/>
    </source>
</evidence>
<protein>
    <recommendedName>
        <fullName evidence="2">histidine kinase</fullName>
        <ecNumber evidence="2">2.7.13.3</ecNumber>
    </recommendedName>
</protein>
<reference evidence="8" key="1">
    <citation type="submission" date="2022-10" db="EMBL/GenBank/DDBJ databases">
        <title>Chryseobacterium sp. nov., a novel bacterial species.</title>
        <authorList>
            <person name="Cao Y."/>
        </authorList>
    </citation>
    <scope>NUCLEOTIDE SEQUENCE</scope>
    <source>
        <strain evidence="8">CCTCC AB2015118</strain>
    </source>
</reference>
<keyword evidence="6" id="KW-0902">Two-component regulatory system</keyword>
<comment type="catalytic activity">
    <reaction evidence="1">
        <text>ATP + protein L-histidine = ADP + protein N-phospho-L-histidine.</text>
        <dbReference type="EC" id="2.7.13.3"/>
    </reaction>
</comment>
<gene>
    <name evidence="8" type="ORF">OF897_20955</name>
</gene>
<keyword evidence="4" id="KW-0808">Transferase</keyword>